<dbReference type="AlphaFoldDB" id="A0A4V2K803"/>
<gene>
    <name evidence="2" type="ORF">BD310DRAFT_502595</name>
</gene>
<feature type="compositionally biased region" description="Basic and acidic residues" evidence="1">
    <location>
        <begin position="129"/>
        <end position="152"/>
    </location>
</feature>
<feature type="region of interest" description="Disordered" evidence="1">
    <location>
        <begin position="122"/>
        <end position="152"/>
    </location>
</feature>
<dbReference type="Proteomes" id="UP000292082">
    <property type="component" value="Unassembled WGS sequence"/>
</dbReference>
<name>A0A4V2K803_9APHY</name>
<evidence type="ECO:0000256" key="1">
    <source>
        <dbReference type="SAM" id="MobiDB-lite"/>
    </source>
</evidence>
<dbReference type="EMBL" id="ML145129">
    <property type="protein sequence ID" value="TBU58088.1"/>
    <property type="molecule type" value="Genomic_DNA"/>
</dbReference>
<organism evidence="2 3">
    <name type="scientific">Dichomitus squalens</name>
    <dbReference type="NCBI Taxonomy" id="114155"/>
    <lineage>
        <taxon>Eukaryota</taxon>
        <taxon>Fungi</taxon>
        <taxon>Dikarya</taxon>
        <taxon>Basidiomycota</taxon>
        <taxon>Agaricomycotina</taxon>
        <taxon>Agaricomycetes</taxon>
        <taxon>Polyporales</taxon>
        <taxon>Polyporaceae</taxon>
        <taxon>Dichomitus</taxon>
    </lineage>
</organism>
<keyword evidence="3" id="KW-1185">Reference proteome</keyword>
<accession>A0A4V2K803</accession>
<reference evidence="2 3" key="1">
    <citation type="submission" date="2019-01" db="EMBL/GenBank/DDBJ databases">
        <title>Draft genome sequences of three monokaryotic isolates of the white-rot basidiomycete fungus Dichomitus squalens.</title>
        <authorList>
            <consortium name="DOE Joint Genome Institute"/>
            <person name="Lopez S.C."/>
            <person name="Andreopoulos B."/>
            <person name="Pangilinan J."/>
            <person name="Lipzen A."/>
            <person name="Riley R."/>
            <person name="Ahrendt S."/>
            <person name="Ng V."/>
            <person name="Barry K."/>
            <person name="Daum C."/>
            <person name="Grigoriev I.V."/>
            <person name="Hilden K.S."/>
            <person name="Makela M.R."/>
            <person name="de Vries R.P."/>
        </authorList>
    </citation>
    <scope>NUCLEOTIDE SEQUENCE [LARGE SCALE GENOMIC DNA]</scope>
    <source>
        <strain evidence="2 3">CBS 464.89</strain>
    </source>
</reference>
<sequence length="152" mass="17231">MKSLPSDAQRDYDYGRSTARKAPEHEGKEIEPDRGISESPEKEGPESTTQSAEDHHDWIWEPVGEMAQCDLTNRGDGIKQGRDDCCRQLIRDVLREACDVHRDEVIRHSLVQIRDDLCSGVERASSEGNGEKYTHDASEKSDDESRVWMESA</sequence>
<proteinExistence type="predicted"/>
<protein>
    <submittedName>
        <fullName evidence="2">Uncharacterized protein</fullName>
    </submittedName>
</protein>
<evidence type="ECO:0000313" key="3">
    <source>
        <dbReference type="Proteomes" id="UP000292082"/>
    </source>
</evidence>
<evidence type="ECO:0000313" key="2">
    <source>
        <dbReference type="EMBL" id="TBU58088.1"/>
    </source>
</evidence>
<feature type="region of interest" description="Disordered" evidence="1">
    <location>
        <begin position="1"/>
        <end position="61"/>
    </location>
</feature>
<feature type="compositionally biased region" description="Basic and acidic residues" evidence="1">
    <location>
        <begin position="21"/>
        <end position="45"/>
    </location>
</feature>